<accession>A0A7E5A1X3</accession>
<dbReference type="AlphaFoldDB" id="A0A7E5A1X3"/>
<reference evidence="3" key="2">
    <citation type="submission" date="2020-10" db="UniProtKB">
        <authorList>
            <consortium name="WormBaseParasite"/>
        </authorList>
    </citation>
    <scope>IDENTIFICATION</scope>
</reference>
<feature type="region of interest" description="Disordered" evidence="1">
    <location>
        <begin position="1"/>
        <end position="30"/>
    </location>
</feature>
<reference evidence="2" key="1">
    <citation type="journal article" date="2013" name="Genetics">
        <title>The draft genome and transcriptome of Panagrellus redivivus are shaped by the harsh demands of a free-living lifestyle.</title>
        <authorList>
            <person name="Srinivasan J."/>
            <person name="Dillman A.R."/>
            <person name="Macchietto M.G."/>
            <person name="Heikkinen L."/>
            <person name="Lakso M."/>
            <person name="Fracchia K.M."/>
            <person name="Antoshechkin I."/>
            <person name="Mortazavi A."/>
            <person name="Wong G."/>
            <person name="Sternberg P.W."/>
        </authorList>
    </citation>
    <scope>NUCLEOTIDE SEQUENCE [LARGE SCALE GENOMIC DNA]</scope>
    <source>
        <strain evidence="2">MT8872</strain>
    </source>
</reference>
<dbReference type="Gene3D" id="1.10.10.1210">
    <property type="entry name" value="MAGE homology domain, winged helix WH2 motif"/>
    <property type="match status" value="1"/>
</dbReference>
<evidence type="ECO:0000313" key="3">
    <source>
        <dbReference type="WBParaSite" id="Pan_g8822.t1"/>
    </source>
</evidence>
<keyword evidence="2" id="KW-1185">Reference proteome</keyword>
<sequence length="266" mass="30425">MAPPVKHSADSPGNKENEADAPQQPPSGDVVRKNIETLTAAVLAALESPKGQIKETELKPLLTRYKFKEFHDNLRAMNQFLDNTFGKTLVQDPITRSFYLRNNLFEESIPLRETLATGLLNHKRVDDGFISFGPVDAQKILKRNHDMTTIFAVLTSIMMSNNIELPHSEWELVDDQLQLLMLSLGLDEKASQAMLKSFAKDGWIRVSQEEGNNQLITVNYHWGPRAIATVRTRLLFEKYCIATNQAKHEWGNYEEVFRKKDERTFH</sequence>
<organism evidence="2 3">
    <name type="scientific">Panagrellus redivivus</name>
    <name type="common">Microworm</name>
    <dbReference type="NCBI Taxonomy" id="6233"/>
    <lineage>
        <taxon>Eukaryota</taxon>
        <taxon>Metazoa</taxon>
        <taxon>Ecdysozoa</taxon>
        <taxon>Nematoda</taxon>
        <taxon>Chromadorea</taxon>
        <taxon>Rhabditida</taxon>
        <taxon>Tylenchina</taxon>
        <taxon>Panagrolaimomorpha</taxon>
        <taxon>Panagrolaimoidea</taxon>
        <taxon>Panagrolaimidae</taxon>
        <taxon>Panagrellus</taxon>
    </lineage>
</organism>
<protein>
    <submittedName>
        <fullName evidence="3">MAGE domain-containing protein</fullName>
    </submittedName>
</protein>
<name>A0A7E5A1X3_PANRE</name>
<feature type="compositionally biased region" description="Basic and acidic residues" evidence="1">
    <location>
        <begin position="7"/>
        <end position="18"/>
    </location>
</feature>
<evidence type="ECO:0000256" key="1">
    <source>
        <dbReference type="SAM" id="MobiDB-lite"/>
    </source>
</evidence>
<dbReference type="WBParaSite" id="Pan_g8822.t1">
    <property type="protein sequence ID" value="Pan_g8822.t1"/>
    <property type="gene ID" value="Pan_g8822"/>
</dbReference>
<proteinExistence type="predicted"/>
<evidence type="ECO:0000313" key="2">
    <source>
        <dbReference type="Proteomes" id="UP000492821"/>
    </source>
</evidence>
<dbReference type="InterPro" id="IPR041899">
    <property type="entry name" value="MAGE_WH2"/>
</dbReference>
<dbReference type="Proteomes" id="UP000492821">
    <property type="component" value="Unassembled WGS sequence"/>
</dbReference>